<organism evidence="1 2">
    <name type="scientific">Candidatus Borkfalkia avistercoris</name>
    <dbReference type="NCBI Taxonomy" id="2838504"/>
    <lineage>
        <taxon>Bacteria</taxon>
        <taxon>Bacillati</taxon>
        <taxon>Bacillota</taxon>
        <taxon>Clostridia</taxon>
        <taxon>Christensenellales</taxon>
        <taxon>Christensenellaceae</taxon>
        <taxon>Candidatus Borkfalkia</taxon>
    </lineage>
</organism>
<dbReference type="AlphaFoldDB" id="A0A9D2CZR6"/>
<name>A0A9D2CZR6_9FIRM</name>
<accession>A0A9D2CZR6</accession>
<proteinExistence type="predicted"/>
<dbReference type="Proteomes" id="UP000824132">
    <property type="component" value="Unassembled WGS sequence"/>
</dbReference>
<comment type="caution">
    <text evidence="1">The sequence shown here is derived from an EMBL/GenBank/DDBJ whole genome shotgun (WGS) entry which is preliminary data.</text>
</comment>
<evidence type="ECO:0000313" key="1">
    <source>
        <dbReference type="EMBL" id="HIZ03875.1"/>
    </source>
</evidence>
<protein>
    <recommendedName>
        <fullName evidence="3">DUF2383 domain-containing protein</fullName>
    </recommendedName>
</protein>
<dbReference type="EMBL" id="DXCL01000036">
    <property type="protein sequence ID" value="HIZ03875.1"/>
    <property type="molecule type" value="Genomic_DNA"/>
</dbReference>
<evidence type="ECO:0000313" key="2">
    <source>
        <dbReference type="Proteomes" id="UP000824132"/>
    </source>
</evidence>
<reference evidence="1" key="2">
    <citation type="submission" date="2021-04" db="EMBL/GenBank/DDBJ databases">
        <authorList>
            <person name="Gilroy R."/>
        </authorList>
    </citation>
    <scope>NUCLEOTIDE SEQUENCE</scope>
    <source>
        <strain evidence="1">CHK187-5294</strain>
    </source>
</reference>
<reference evidence="1" key="1">
    <citation type="journal article" date="2021" name="PeerJ">
        <title>Extensive microbial diversity within the chicken gut microbiome revealed by metagenomics and culture.</title>
        <authorList>
            <person name="Gilroy R."/>
            <person name="Ravi A."/>
            <person name="Getino M."/>
            <person name="Pursley I."/>
            <person name="Horton D.L."/>
            <person name="Alikhan N.F."/>
            <person name="Baker D."/>
            <person name="Gharbi K."/>
            <person name="Hall N."/>
            <person name="Watson M."/>
            <person name="Adriaenssens E.M."/>
            <person name="Foster-Nyarko E."/>
            <person name="Jarju S."/>
            <person name="Secka A."/>
            <person name="Antonio M."/>
            <person name="Oren A."/>
            <person name="Chaudhuri R.R."/>
            <person name="La Ragione R."/>
            <person name="Hildebrand F."/>
            <person name="Pallen M.J."/>
        </authorList>
    </citation>
    <scope>NUCLEOTIDE SEQUENCE</scope>
    <source>
        <strain evidence="1">CHK187-5294</strain>
    </source>
</reference>
<gene>
    <name evidence="1" type="ORF">H9727_06265</name>
</gene>
<evidence type="ECO:0008006" key="3">
    <source>
        <dbReference type="Google" id="ProtNLM"/>
    </source>
</evidence>
<sequence>MEEIKKDSELLAEIYRNAHYALQSISDILPETHDEEMREELKKMHDGYELISGRAAQLAKDGGIELKEPNPLKKAMMWGSIKMNAMKDGSRAHIAEMMTQGTVTGITALARSMGEADESCDPDIRKLADDLLKMEQDYEKRMKMYL</sequence>